<evidence type="ECO:0000313" key="3">
    <source>
        <dbReference type="Proteomes" id="UP000222366"/>
    </source>
</evidence>
<feature type="compositionally biased region" description="Acidic residues" evidence="1">
    <location>
        <begin position="24"/>
        <end position="41"/>
    </location>
</feature>
<comment type="caution">
    <text evidence="2">The sequence shown here is derived from an EMBL/GenBank/DDBJ whole genome shotgun (WGS) entry which is preliminary data.</text>
</comment>
<proteinExistence type="predicted"/>
<dbReference type="AlphaFoldDB" id="A0A2D0KTE5"/>
<dbReference type="EMBL" id="NJAJ01000007">
    <property type="protein sequence ID" value="PHM66692.1"/>
    <property type="molecule type" value="Genomic_DNA"/>
</dbReference>
<organism evidence="2 3">
    <name type="scientific">Xenorhabdus stockiae</name>
    <dbReference type="NCBI Taxonomy" id="351614"/>
    <lineage>
        <taxon>Bacteria</taxon>
        <taxon>Pseudomonadati</taxon>
        <taxon>Pseudomonadota</taxon>
        <taxon>Gammaproteobacteria</taxon>
        <taxon>Enterobacterales</taxon>
        <taxon>Morganellaceae</taxon>
        <taxon>Xenorhabdus</taxon>
    </lineage>
</organism>
<name>A0A2D0KTE5_9GAMM</name>
<gene>
    <name evidence="2" type="ORF">Xsto_01021</name>
</gene>
<dbReference type="RefSeq" id="WP_099124271.1">
    <property type="nucleotide sequence ID" value="NZ_CAWNRH010000148.1"/>
</dbReference>
<sequence>MPKMKTSDEERIKSLIQEKSDNESISDDEYEDESEDEYENSEYEHLDSDELQNGTSLYYNYMNIALPYLERIDRALELMESLQNSSPKSKRNSAINFGGKVVTSILNKTGKTVVGAITGPVSVSGLGIILNLAVDGITKKIDDHLKFVDSYPKTSKVISELNNYDTNLIIKLFNDFIKKDKINKNNVKEEFGLELVKKMVNSLSEFIPIYELINLAISQYRAMKKIEKNKVEKILNFTNKLRENINENYPYAEKFLNEKYKDHKMRLTGFKNQLRSVARKVLTPMPALKNIVKYDEVDLPMLIDKKGKIEKLIISINERVRKLAK</sequence>
<dbReference type="Proteomes" id="UP000222366">
    <property type="component" value="Unassembled WGS sequence"/>
</dbReference>
<reference evidence="2 3" key="1">
    <citation type="journal article" date="2017" name="Nat. Microbiol.">
        <title>Natural product diversity associated with the nematode symbionts Photorhabdus and Xenorhabdus.</title>
        <authorList>
            <person name="Tobias N.J."/>
            <person name="Wolff H."/>
            <person name="Djahanschiri B."/>
            <person name="Grundmann F."/>
            <person name="Kronenwerth M."/>
            <person name="Shi Y.M."/>
            <person name="Simonyi S."/>
            <person name="Grun P."/>
            <person name="Shapiro-Ilan D."/>
            <person name="Pidot S.J."/>
            <person name="Stinear T.P."/>
            <person name="Ebersberger I."/>
            <person name="Bode H.B."/>
        </authorList>
    </citation>
    <scope>NUCLEOTIDE SEQUENCE [LARGE SCALE GENOMIC DNA]</scope>
    <source>
        <strain evidence="2 3">DSM 17904</strain>
    </source>
</reference>
<evidence type="ECO:0000256" key="1">
    <source>
        <dbReference type="SAM" id="MobiDB-lite"/>
    </source>
</evidence>
<evidence type="ECO:0000313" key="2">
    <source>
        <dbReference type="EMBL" id="PHM66692.1"/>
    </source>
</evidence>
<feature type="region of interest" description="Disordered" evidence="1">
    <location>
        <begin position="1"/>
        <end position="47"/>
    </location>
</feature>
<keyword evidence="3" id="KW-1185">Reference proteome</keyword>
<accession>A0A2D0KTE5</accession>
<feature type="compositionally biased region" description="Basic and acidic residues" evidence="1">
    <location>
        <begin position="1"/>
        <end position="22"/>
    </location>
</feature>
<protein>
    <submittedName>
        <fullName evidence="2">Uncharacterized protein</fullName>
    </submittedName>
</protein>